<dbReference type="Gene3D" id="2.30.110.10">
    <property type="entry name" value="Electron Transport, Fmn-binding Protein, Chain A"/>
    <property type="match status" value="1"/>
</dbReference>
<dbReference type="KEGG" id="tva:4747237"/>
<organism evidence="1 2">
    <name type="scientific">Trichomonas vaginalis (strain ATCC PRA-98 / G3)</name>
    <dbReference type="NCBI Taxonomy" id="412133"/>
    <lineage>
        <taxon>Eukaryota</taxon>
        <taxon>Metamonada</taxon>
        <taxon>Parabasalia</taxon>
        <taxon>Trichomonadida</taxon>
        <taxon>Trichomonadidae</taxon>
        <taxon>Trichomonas</taxon>
    </lineage>
</organism>
<dbReference type="AlphaFoldDB" id="A2FZU4"/>
<keyword evidence="2" id="KW-1185">Reference proteome</keyword>
<dbReference type="InParanoid" id="A2FZU4"/>
<reference evidence="1" key="2">
    <citation type="journal article" date="2007" name="Science">
        <title>Draft genome sequence of the sexually transmitted pathogen Trichomonas vaginalis.</title>
        <authorList>
            <person name="Carlton J.M."/>
            <person name="Hirt R.P."/>
            <person name="Silva J.C."/>
            <person name="Delcher A.L."/>
            <person name="Schatz M."/>
            <person name="Zhao Q."/>
            <person name="Wortman J.R."/>
            <person name="Bidwell S.L."/>
            <person name="Alsmark U.C.M."/>
            <person name="Besteiro S."/>
            <person name="Sicheritz-Ponten T."/>
            <person name="Noel C.J."/>
            <person name="Dacks J.B."/>
            <person name="Foster P.G."/>
            <person name="Simillion C."/>
            <person name="Van de Peer Y."/>
            <person name="Miranda-Saavedra D."/>
            <person name="Barton G.J."/>
            <person name="Westrop G.D."/>
            <person name="Mueller S."/>
            <person name="Dessi D."/>
            <person name="Fiori P.L."/>
            <person name="Ren Q."/>
            <person name="Paulsen I."/>
            <person name="Zhang H."/>
            <person name="Bastida-Corcuera F.D."/>
            <person name="Simoes-Barbosa A."/>
            <person name="Brown M.T."/>
            <person name="Hayes R.D."/>
            <person name="Mukherjee M."/>
            <person name="Okumura C.Y."/>
            <person name="Schneider R."/>
            <person name="Smith A.J."/>
            <person name="Vanacova S."/>
            <person name="Villalvazo M."/>
            <person name="Haas B.J."/>
            <person name="Pertea M."/>
            <person name="Feldblyum T.V."/>
            <person name="Utterback T.R."/>
            <person name="Shu C.L."/>
            <person name="Osoegawa K."/>
            <person name="de Jong P.J."/>
            <person name="Hrdy I."/>
            <person name="Horvathova L."/>
            <person name="Zubacova Z."/>
            <person name="Dolezal P."/>
            <person name="Malik S.B."/>
            <person name="Logsdon J.M. Jr."/>
            <person name="Henze K."/>
            <person name="Gupta A."/>
            <person name="Wang C.C."/>
            <person name="Dunne R.L."/>
            <person name="Upcroft J.A."/>
            <person name="Upcroft P."/>
            <person name="White O."/>
            <person name="Salzberg S.L."/>
            <person name="Tang P."/>
            <person name="Chiu C.-H."/>
            <person name="Lee Y.-S."/>
            <person name="Embley T.M."/>
            <person name="Coombs G.H."/>
            <person name="Mottram J.C."/>
            <person name="Tachezy J."/>
            <person name="Fraser-Liggett C.M."/>
            <person name="Johnson P.J."/>
        </authorList>
    </citation>
    <scope>NUCLEOTIDE SEQUENCE [LARGE SCALE GENOMIC DNA]</scope>
    <source>
        <strain evidence="1">G3</strain>
    </source>
</reference>
<evidence type="ECO:0000313" key="1">
    <source>
        <dbReference type="EMBL" id="EAX89566.1"/>
    </source>
</evidence>
<dbReference type="InterPro" id="IPR024747">
    <property type="entry name" value="Pyridox_Oxase-rel"/>
</dbReference>
<dbReference type="VEuPathDB" id="TrichDB:TVAG_356810"/>
<dbReference type="PANTHER" id="PTHR34071">
    <property type="entry name" value="5-NITROIMIDAZOLE ANTIBIOTICS RESISTANCE PROTEIN, NIMA-FAMILY-RELATED PROTEIN-RELATED"/>
    <property type="match status" value="1"/>
</dbReference>
<accession>A2FZU4</accession>
<dbReference type="InterPro" id="IPR012349">
    <property type="entry name" value="Split_barrel_FMN-bd"/>
</dbReference>
<sequence>MLSSICRFGHSMRRHEREIKDIDQIKKFLKEQPYGVLSMSDNNVPYGVPLCYGFTWDKNQKYPTFYFHGATTGRKIATINNNPLGCLSISKPLQLSYTPGKLVCTATMFYESVIAEGKVEIVTHKEEIKAALDTLLQQFDVPLGKYAGASLKRTAIIKLVTDSLTMKSNAIKGKA</sequence>
<reference evidence="1" key="1">
    <citation type="submission" date="2006-10" db="EMBL/GenBank/DDBJ databases">
        <authorList>
            <person name="Amadeo P."/>
            <person name="Zhao Q."/>
            <person name="Wortman J."/>
            <person name="Fraser-Liggett C."/>
            <person name="Carlton J."/>
        </authorList>
    </citation>
    <scope>NUCLEOTIDE SEQUENCE</scope>
    <source>
        <strain evidence="1">G3</strain>
    </source>
</reference>
<dbReference type="Pfam" id="PF12900">
    <property type="entry name" value="Pyridox_ox_2"/>
    <property type="match status" value="1"/>
</dbReference>
<name>A2FZU4_TRIV3</name>
<protein>
    <submittedName>
        <fullName evidence="1">Nitroimidazole resistance protein, putative</fullName>
    </submittedName>
</protein>
<dbReference type="VEuPathDB" id="TrichDB:TVAGG3_0676200"/>
<dbReference type="EMBL" id="DS114188">
    <property type="protein sequence ID" value="EAX89566.1"/>
    <property type="molecule type" value="Genomic_DNA"/>
</dbReference>
<evidence type="ECO:0000313" key="2">
    <source>
        <dbReference type="Proteomes" id="UP000001542"/>
    </source>
</evidence>
<dbReference type="SUPFAM" id="SSF50475">
    <property type="entry name" value="FMN-binding split barrel"/>
    <property type="match status" value="1"/>
</dbReference>
<dbReference type="RefSeq" id="XP_001302496.1">
    <property type="nucleotide sequence ID" value="XM_001302495.1"/>
</dbReference>
<dbReference type="PANTHER" id="PTHR34071:SF2">
    <property type="entry name" value="FLAVIN-NUCLEOTIDE-BINDING PROTEIN"/>
    <property type="match status" value="1"/>
</dbReference>
<dbReference type="SMR" id="A2FZU4"/>
<gene>
    <name evidence="1" type="ORF">TVAG_356810</name>
</gene>
<dbReference type="Proteomes" id="UP000001542">
    <property type="component" value="Unassembled WGS sequence"/>
</dbReference>
<proteinExistence type="predicted"/>